<reference evidence="1 2" key="1">
    <citation type="submission" date="2013-09" db="EMBL/GenBank/DDBJ databases">
        <title>Whole genome shotgun sequence of Vibrio azureus NBRC 104587.</title>
        <authorList>
            <person name="Isaki S."/>
            <person name="Hosoyama A."/>
            <person name="Numata M."/>
            <person name="Hashimoto M."/>
            <person name="Hosoyama Y."/>
            <person name="Tsuchikane K."/>
            <person name="Noguchi M."/>
            <person name="Hirakata S."/>
            <person name="Ichikawa N."/>
            <person name="Ohji S."/>
            <person name="Yamazoe A."/>
            <person name="Fujita N."/>
        </authorList>
    </citation>
    <scope>NUCLEOTIDE SEQUENCE [LARGE SCALE GENOMIC DNA]</scope>
    <source>
        <strain evidence="1 2">NBRC 104587</strain>
    </source>
</reference>
<comment type="caution">
    <text evidence="1">The sequence shown here is derived from an EMBL/GenBank/DDBJ whole genome shotgun (WGS) entry which is preliminary data.</text>
</comment>
<evidence type="ECO:0000313" key="2">
    <source>
        <dbReference type="Proteomes" id="UP000016567"/>
    </source>
</evidence>
<dbReference type="OrthoDB" id="9958755at2"/>
<keyword evidence="2" id="KW-1185">Reference proteome</keyword>
<dbReference type="RefSeq" id="WP_021710496.1">
    <property type="nucleotide sequence ID" value="NZ_BAOB01000353.1"/>
</dbReference>
<proteinExistence type="predicted"/>
<dbReference type="AlphaFoldDB" id="U3C5R7"/>
<name>U3C5R7_9VIBR</name>
<organism evidence="1 2">
    <name type="scientific">Vibrio azureus NBRC 104587</name>
    <dbReference type="NCBI Taxonomy" id="1219077"/>
    <lineage>
        <taxon>Bacteria</taxon>
        <taxon>Pseudomonadati</taxon>
        <taxon>Pseudomonadota</taxon>
        <taxon>Gammaproteobacteria</taxon>
        <taxon>Vibrionales</taxon>
        <taxon>Vibrionaceae</taxon>
        <taxon>Vibrio</taxon>
    </lineage>
</organism>
<sequence length="61" mass="6853">MNNKDFSQFLQLVNDLTPQQKKSLLSHAGFTDRGTQQADVHDLLTHEELEALLSISLTSVK</sequence>
<evidence type="ECO:0000313" key="1">
    <source>
        <dbReference type="EMBL" id="GAD76749.1"/>
    </source>
</evidence>
<dbReference type="Proteomes" id="UP000016567">
    <property type="component" value="Unassembled WGS sequence"/>
</dbReference>
<dbReference type="STRING" id="1219077.VAZ01S_051_00140"/>
<dbReference type="EMBL" id="BATL01000051">
    <property type="protein sequence ID" value="GAD76749.1"/>
    <property type="molecule type" value="Genomic_DNA"/>
</dbReference>
<protein>
    <submittedName>
        <fullName evidence="1">Uncharacterized protein</fullName>
    </submittedName>
</protein>
<gene>
    <name evidence="1" type="ORF">VAZ01S_051_00140</name>
</gene>
<accession>U3C5R7</accession>